<dbReference type="InterPro" id="IPR011992">
    <property type="entry name" value="EF-hand-dom_pair"/>
</dbReference>
<evidence type="ECO:0000256" key="2">
    <source>
        <dbReference type="ARBA" id="ARBA00022481"/>
    </source>
</evidence>
<dbReference type="STRING" id="4232.A0A251RW77"/>
<dbReference type="SMART" id="SM00054">
    <property type="entry name" value="EFh"/>
    <property type="match status" value="3"/>
</dbReference>
<dbReference type="Pfam" id="PF13499">
    <property type="entry name" value="EF-hand_7"/>
    <property type="match status" value="1"/>
</dbReference>
<protein>
    <submittedName>
        <fullName evidence="6">Putative EF-hand domain pair</fullName>
    </submittedName>
</protein>
<comment type="similarity">
    <text evidence="1">Belongs to the calmodulin family.</text>
</comment>
<keyword evidence="3" id="KW-0677">Repeat</keyword>
<dbReference type="InterPro" id="IPR002048">
    <property type="entry name" value="EF_hand_dom"/>
</dbReference>
<feature type="domain" description="EF-hand" evidence="5">
    <location>
        <begin position="83"/>
        <end position="118"/>
    </location>
</feature>
<evidence type="ECO:0000313" key="7">
    <source>
        <dbReference type="Proteomes" id="UP000215914"/>
    </source>
</evidence>
<dbReference type="FunFam" id="1.10.238.10:FF:000178">
    <property type="entry name" value="Calmodulin-2 A"/>
    <property type="match status" value="1"/>
</dbReference>
<dbReference type="Gene3D" id="1.10.238.10">
    <property type="entry name" value="EF-hand"/>
    <property type="match status" value="1"/>
</dbReference>
<dbReference type="CDD" id="cd00051">
    <property type="entry name" value="EFh"/>
    <property type="match status" value="2"/>
</dbReference>
<dbReference type="GO" id="GO:0005737">
    <property type="term" value="C:cytoplasm"/>
    <property type="evidence" value="ECO:0000318"/>
    <property type="project" value="GO_Central"/>
</dbReference>
<dbReference type="PANTHER" id="PTHR23048">
    <property type="entry name" value="MYOSIN LIGHT CHAIN 1, 3"/>
    <property type="match status" value="1"/>
</dbReference>
<evidence type="ECO:0000256" key="4">
    <source>
        <dbReference type="ARBA" id="ARBA00022837"/>
    </source>
</evidence>
<dbReference type="InterPro" id="IPR050230">
    <property type="entry name" value="CALM/Myosin/TropC-like"/>
</dbReference>
<dbReference type="SUPFAM" id="SSF47473">
    <property type="entry name" value="EF-hand"/>
    <property type="match status" value="1"/>
</dbReference>
<dbReference type="GO" id="GO:0005509">
    <property type="term" value="F:calcium ion binding"/>
    <property type="evidence" value="ECO:0000318"/>
    <property type="project" value="GO_Central"/>
</dbReference>
<dbReference type="InterPro" id="IPR018247">
    <property type="entry name" value="EF_Hand_1_Ca_BS"/>
</dbReference>
<dbReference type="PROSITE" id="PS00018">
    <property type="entry name" value="EF_HAND_1"/>
    <property type="match status" value="3"/>
</dbReference>
<reference evidence="7" key="1">
    <citation type="journal article" date="2017" name="Nature">
        <title>The sunflower genome provides insights into oil metabolism, flowering and Asterid evolution.</title>
        <authorList>
            <person name="Badouin H."/>
            <person name="Gouzy J."/>
            <person name="Grassa C.J."/>
            <person name="Murat F."/>
            <person name="Staton S.E."/>
            <person name="Cottret L."/>
            <person name="Lelandais-Briere C."/>
            <person name="Owens G.L."/>
            <person name="Carrere S."/>
            <person name="Mayjonade B."/>
            <person name="Legrand L."/>
            <person name="Gill N."/>
            <person name="Kane N.C."/>
            <person name="Bowers J.E."/>
            <person name="Hubner S."/>
            <person name="Bellec A."/>
            <person name="Berard A."/>
            <person name="Berges H."/>
            <person name="Blanchet N."/>
            <person name="Boniface M.C."/>
            <person name="Brunel D."/>
            <person name="Catrice O."/>
            <person name="Chaidir N."/>
            <person name="Claudel C."/>
            <person name="Donnadieu C."/>
            <person name="Faraut T."/>
            <person name="Fievet G."/>
            <person name="Helmstetter N."/>
            <person name="King M."/>
            <person name="Knapp S.J."/>
            <person name="Lai Z."/>
            <person name="Le Paslier M.C."/>
            <person name="Lippi Y."/>
            <person name="Lorenzon L."/>
            <person name="Mandel J.R."/>
            <person name="Marage G."/>
            <person name="Marchand G."/>
            <person name="Marquand E."/>
            <person name="Bret-Mestries E."/>
            <person name="Morien E."/>
            <person name="Nambeesan S."/>
            <person name="Nguyen T."/>
            <person name="Pegot-Espagnet P."/>
            <person name="Pouilly N."/>
            <person name="Raftis F."/>
            <person name="Sallet E."/>
            <person name="Schiex T."/>
            <person name="Thomas J."/>
            <person name="Vandecasteele C."/>
            <person name="Vares D."/>
            <person name="Vear F."/>
            <person name="Vautrin S."/>
            <person name="Crespi M."/>
            <person name="Mangin B."/>
            <person name="Burke J.M."/>
            <person name="Salse J."/>
            <person name="Munos S."/>
            <person name="Vincourt P."/>
            <person name="Rieseberg L.H."/>
            <person name="Langlade N.B."/>
        </authorList>
    </citation>
    <scope>NUCLEOTIDE SEQUENCE [LARGE SCALE GENOMIC DNA]</scope>
    <source>
        <strain evidence="7">cv. SF193</strain>
    </source>
</reference>
<accession>A0A251RW77</accession>
<dbReference type="GO" id="GO:0030234">
    <property type="term" value="F:enzyme regulator activity"/>
    <property type="evidence" value="ECO:0000318"/>
    <property type="project" value="GO_Central"/>
</dbReference>
<gene>
    <name evidence="6" type="ORF">HannXRQ_Chr16g0501611</name>
</gene>
<keyword evidence="7" id="KW-1185">Reference proteome</keyword>
<feature type="domain" description="EF-hand" evidence="5">
    <location>
        <begin position="43"/>
        <end position="78"/>
    </location>
</feature>
<evidence type="ECO:0000256" key="1">
    <source>
        <dbReference type="ARBA" id="ARBA00009763"/>
    </source>
</evidence>
<organism evidence="6 7">
    <name type="scientific">Helianthus annuus</name>
    <name type="common">Common sunflower</name>
    <dbReference type="NCBI Taxonomy" id="4232"/>
    <lineage>
        <taxon>Eukaryota</taxon>
        <taxon>Viridiplantae</taxon>
        <taxon>Streptophyta</taxon>
        <taxon>Embryophyta</taxon>
        <taxon>Tracheophyta</taxon>
        <taxon>Spermatophyta</taxon>
        <taxon>Magnoliopsida</taxon>
        <taxon>eudicotyledons</taxon>
        <taxon>Gunneridae</taxon>
        <taxon>Pentapetalae</taxon>
        <taxon>asterids</taxon>
        <taxon>campanulids</taxon>
        <taxon>Asterales</taxon>
        <taxon>Asteraceae</taxon>
        <taxon>Asteroideae</taxon>
        <taxon>Heliantheae alliance</taxon>
        <taxon>Heliantheae</taxon>
        <taxon>Helianthus</taxon>
    </lineage>
</organism>
<dbReference type="PANTHER" id="PTHR23048:SF52">
    <property type="entry name" value="CALCIUM-BINDING PROTEIN CML18-RELATED"/>
    <property type="match status" value="1"/>
</dbReference>
<sequence length="118" mass="13407">MSRLPEDQLKQFQEIFNRFDLDKDGSLTHLEVAALLRSLGLKPSGDQIHKLFNHMDSDGSGTVEFDELVNAMSSQMMTEDILMNQHQLLEIFKSFDRDGSGFITPAELAKSMTKWASR</sequence>
<feature type="domain" description="EF-hand" evidence="5">
    <location>
        <begin position="7"/>
        <end position="42"/>
    </location>
</feature>
<evidence type="ECO:0000313" key="6">
    <source>
        <dbReference type="EMBL" id="OTF90624.1"/>
    </source>
</evidence>
<keyword evidence="2" id="KW-0488">Methylation</keyword>
<dbReference type="OMA" id="ANEDACI"/>
<dbReference type="EMBL" id="CM007905">
    <property type="protein sequence ID" value="OTF90624.1"/>
    <property type="molecule type" value="Genomic_DNA"/>
</dbReference>
<dbReference type="Proteomes" id="UP000215914">
    <property type="component" value="Chromosome 16"/>
</dbReference>
<proteinExistence type="inferred from homology"/>
<name>A0A251RW77_HELAN</name>
<dbReference type="InParanoid" id="A0A251RW77"/>
<dbReference type="GO" id="GO:0043226">
    <property type="term" value="C:organelle"/>
    <property type="evidence" value="ECO:0007669"/>
    <property type="project" value="UniProtKB-ARBA"/>
</dbReference>
<dbReference type="Pfam" id="PF13405">
    <property type="entry name" value="EF-hand_6"/>
    <property type="match status" value="1"/>
</dbReference>
<dbReference type="AlphaFoldDB" id="A0A251RW77"/>
<evidence type="ECO:0000259" key="5">
    <source>
        <dbReference type="PROSITE" id="PS50222"/>
    </source>
</evidence>
<dbReference type="PROSITE" id="PS50222">
    <property type="entry name" value="EF_HAND_2"/>
    <property type="match status" value="3"/>
</dbReference>
<evidence type="ECO:0000256" key="3">
    <source>
        <dbReference type="ARBA" id="ARBA00022737"/>
    </source>
</evidence>
<keyword evidence="4" id="KW-0106">Calcium</keyword>